<feature type="compositionally biased region" description="Basic and acidic residues" evidence="1">
    <location>
        <begin position="36"/>
        <end position="49"/>
    </location>
</feature>
<reference evidence="2 3" key="1">
    <citation type="submission" date="2015-11" db="EMBL/GenBank/DDBJ databases">
        <title>Exploring the genomic traits of fungus-feeding bacterial genus Collimonas.</title>
        <authorList>
            <person name="Song C."/>
            <person name="Schmidt R."/>
            <person name="de Jager V."/>
            <person name="Krzyzanowska D."/>
            <person name="Jongedijk E."/>
            <person name="Cankar K."/>
            <person name="Beekwilder J."/>
            <person name="van Veen A."/>
            <person name="de Boer W."/>
            <person name="van Veen J.A."/>
            <person name="Garbeva P."/>
        </authorList>
    </citation>
    <scope>NUCLEOTIDE SEQUENCE [LARGE SCALE GENOMIC DNA]</scope>
    <source>
        <strain evidence="2 3">Ter291</strain>
    </source>
</reference>
<gene>
    <name evidence="2" type="ORF">CPter291_3263</name>
</gene>
<proteinExistence type="predicted"/>
<evidence type="ECO:0000313" key="2">
    <source>
        <dbReference type="EMBL" id="AMP15500.1"/>
    </source>
</evidence>
<keyword evidence="3" id="KW-1185">Reference proteome</keyword>
<organism evidence="2 3">
    <name type="scientific">Collimonas pratensis</name>
    <dbReference type="NCBI Taxonomy" id="279113"/>
    <lineage>
        <taxon>Bacteria</taxon>
        <taxon>Pseudomonadati</taxon>
        <taxon>Pseudomonadota</taxon>
        <taxon>Betaproteobacteria</taxon>
        <taxon>Burkholderiales</taxon>
        <taxon>Oxalobacteraceae</taxon>
        <taxon>Collimonas</taxon>
    </lineage>
</organism>
<name>A0ABM5Z8M1_9BURK</name>
<sequence>MEAWKRKRWSRNVGALAVVGRGRLCAICRGGDHHEEHCEEAPEPLRERAASVPQEDEADAARDLSEG</sequence>
<dbReference type="Proteomes" id="UP000074914">
    <property type="component" value="Chromosome"/>
</dbReference>
<protein>
    <submittedName>
        <fullName evidence="2">Uncharacterized protein</fullName>
    </submittedName>
</protein>
<evidence type="ECO:0000313" key="3">
    <source>
        <dbReference type="Proteomes" id="UP000074914"/>
    </source>
</evidence>
<evidence type="ECO:0000256" key="1">
    <source>
        <dbReference type="SAM" id="MobiDB-lite"/>
    </source>
</evidence>
<feature type="region of interest" description="Disordered" evidence="1">
    <location>
        <begin position="36"/>
        <end position="67"/>
    </location>
</feature>
<accession>A0ABM5Z8M1</accession>
<dbReference type="EMBL" id="CP013236">
    <property type="protein sequence ID" value="AMP15500.1"/>
    <property type="molecule type" value="Genomic_DNA"/>
</dbReference>